<evidence type="ECO:0000259" key="1">
    <source>
        <dbReference type="PROSITE" id="PS50902"/>
    </source>
</evidence>
<reference evidence="2 3" key="1">
    <citation type="submission" date="2016-12" db="EMBL/GenBank/DDBJ databases">
        <authorList>
            <person name="Song W.-J."/>
            <person name="Kurnit D.M."/>
        </authorList>
    </citation>
    <scope>NUCLEOTIDE SEQUENCE [LARGE SCALE GENOMIC DNA]</scope>
    <source>
        <strain evidence="2 3">DSM 18488</strain>
    </source>
</reference>
<dbReference type="GO" id="GO:0016491">
    <property type="term" value="F:oxidoreductase activity"/>
    <property type="evidence" value="ECO:0007669"/>
    <property type="project" value="InterPro"/>
</dbReference>
<dbReference type="RefSeq" id="WP_073614702.1">
    <property type="nucleotide sequence ID" value="NZ_FRFE01000016.1"/>
</dbReference>
<feature type="domain" description="Flavodoxin-like" evidence="1">
    <location>
        <begin position="8"/>
        <end position="155"/>
    </location>
</feature>
<accession>A0A1M7YBM4</accession>
<dbReference type="InterPro" id="IPR008254">
    <property type="entry name" value="Flavodoxin/NO_synth"/>
</dbReference>
<dbReference type="AlphaFoldDB" id="A0A1M7YBM4"/>
<dbReference type="EMBL" id="FRFE01000016">
    <property type="protein sequence ID" value="SHO50040.1"/>
    <property type="molecule type" value="Genomic_DNA"/>
</dbReference>
<dbReference type="STRING" id="1121416.SAMN02745220_03234"/>
<sequence>MDENKKKLLIIYHSQGGTMKRMADRFATGARRETSIAVVYKHAADAQIEDLLSCNGIAIGTPEYFGTMAGLIKDFFDRTYEAAKDVTTGLPFVIFVCAGNDGRGAITQIERLAAGYKWKKVQEHRRIVGSPTEQELADLEELGQTLAAGIDFGIF</sequence>
<organism evidence="2 3">
    <name type="scientific">Desulfopila aestuarii DSM 18488</name>
    <dbReference type="NCBI Taxonomy" id="1121416"/>
    <lineage>
        <taxon>Bacteria</taxon>
        <taxon>Pseudomonadati</taxon>
        <taxon>Thermodesulfobacteriota</taxon>
        <taxon>Desulfobulbia</taxon>
        <taxon>Desulfobulbales</taxon>
        <taxon>Desulfocapsaceae</taxon>
        <taxon>Desulfopila</taxon>
    </lineage>
</organism>
<dbReference type="PROSITE" id="PS50902">
    <property type="entry name" value="FLAVODOXIN_LIKE"/>
    <property type="match status" value="1"/>
</dbReference>
<dbReference type="GO" id="GO:0010181">
    <property type="term" value="F:FMN binding"/>
    <property type="evidence" value="ECO:0007669"/>
    <property type="project" value="InterPro"/>
</dbReference>
<dbReference type="InterPro" id="IPR005025">
    <property type="entry name" value="FMN_Rdtase-like_dom"/>
</dbReference>
<dbReference type="Proteomes" id="UP000184603">
    <property type="component" value="Unassembled WGS sequence"/>
</dbReference>
<keyword evidence="3" id="KW-1185">Reference proteome</keyword>
<name>A0A1M7YBM4_9BACT</name>
<dbReference type="OrthoDB" id="9790745at2"/>
<dbReference type="Gene3D" id="3.40.50.360">
    <property type="match status" value="1"/>
</dbReference>
<protein>
    <submittedName>
        <fullName evidence="2">NADPH-dependent FMN reductase</fullName>
    </submittedName>
</protein>
<gene>
    <name evidence="2" type="ORF">SAMN02745220_03234</name>
</gene>
<dbReference type="Pfam" id="PF03358">
    <property type="entry name" value="FMN_red"/>
    <property type="match status" value="1"/>
</dbReference>
<proteinExistence type="predicted"/>
<dbReference type="SUPFAM" id="SSF52218">
    <property type="entry name" value="Flavoproteins"/>
    <property type="match status" value="1"/>
</dbReference>
<evidence type="ECO:0000313" key="3">
    <source>
        <dbReference type="Proteomes" id="UP000184603"/>
    </source>
</evidence>
<evidence type="ECO:0000313" key="2">
    <source>
        <dbReference type="EMBL" id="SHO50040.1"/>
    </source>
</evidence>
<dbReference type="InterPro" id="IPR029039">
    <property type="entry name" value="Flavoprotein-like_sf"/>
</dbReference>